<proteinExistence type="predicted"/>
<gene>
    <name evidence="2" type="ORF">K435DRAFT_927179</name>
</gene>
<dbReference type="Proteomes" id="UP000297245">
    <property type="component" value="Unassembled WGS sequence"/>
</dbReference>
<dbReference type="EMBL" id="ML179581">
    <property type="protein sequence ID" value="THU84760.1"/>
    <property type="molecule type" value="Genomic_DNA"/>
</dbReference>
<evidence type="ECO:0000313" key="3">
    <source>
        <dbReference type="Proteomes" id="UP000297245"/>
    </source>
</evidence>
<evidence type="ECO:0000256" key="1">
    <source>
        <dbReference type="SAM" id="MobiDB-lite"/>
    </source>
</evidence>
<feature type="region of interest" description="Disordered" evidence="1">
    <location>
        <begin position="1"/>
        <end position="20"/>
    </location>
</feature>
<organism evidence="2 3">
    <name type="scientific">Dendrothele bispora (strain CBS 962.96)</name>
    <dbReference type="NCBI Taxonomy" id="1314807"/>
    <lineage>
        <taxon>Eukaryota</taxon>
        <taxon>Fungi</taxon>
        <taxon>Dikarya</taxon>
        <taxon>Basidiomycota</taxon>
        <taxon>Agaricomycotina</taxon>
        <taxon>Agaricomycetes</taxon>
        <taxon>Agaricomycetidae</taxon>
        <taxon>Agaricales</taxon>
        <taxon>Agaricales incertae sedis</taxon>
        <taxon>Dendrothele</taxon>
    </lineage>
</organism>
<protein>
    <recommendedName>
        <fullName evidence="4">Ricin B lectin domain-containing protein</fullName>
    </recommendedName>
</protein>
<evidence type="ECO:0000313" key="2">
    <source>
        <dbReference type="EMBL" id="THU84760.1"/>
    </source>
</evidence>
<dbReference type="AlphaFoldDB" id="A0A4S8L888"/>
<name>A0A4S8L888_DENBC</name>
<sequence length="170" mass="18745">MVVNESCEPVDPSSDDAPIVALPGKERKKKDKVKRFSLPPGIYNVHSSEKHPRAVVSPANDGEQLYVARISDSALNQQFLINAIGVFTAMDTGAHAFSVIPSFVNATVTRSDTEVSKIEWIINVERKKKKGKFKGYIMSSDNKKNFWALNGNSDQPWVIANLPGFGEKVV</sequence>
<reference evidence="2 3" key="1">
    <citation type="journal article" date="2019" name="Nat. Ecol. Evol.">
        <title>Megaphylogeny resolves global patterns of mushroom evolution.</title>
        <authorList>
            <person name="Varga T."/>
            <person name="Krizsan K."/>
            <person name="Foldi C."/>
            <person name="Dima B."/>
            <person name="Sanchez-Garcia M."/>
            <person name="Sanchez-Ramirez S."/>
            <person name="Szollosi G.J."/>
            <person name="Szarkandi J.G."/>
            <person name="Papp V."/>
            <person name="Albert L."/>
            <person name="Andreopoulos W."/>
            <person name="Angelini C."/>
            <person name="Antonin V."/>
            <person name="Barry K.W."/>
            <person name="Bougher N.L."/>
            <person name="Buchanan P."/>
            <person name="Buyck B."/>
            <person name="Bense V."/>
            <person name="Catcheside P."/>
            <person name="Chovatia M."/>
            <person name="Cooper J."/>
            <person name="Damon W."/>
            <person name="Desjardin D."/>
            <person name="Finy P."/>
            <person name="Geml J."/>
            <person name="Haridas S."/>
            <person name="Hughes K."/>
            <person name="Justo A."/>
            <person name="Karasinski D."/>
            <person name="Kautmanova I."/>
            <person name="Kiss B."/>
            <person name="Kocsube S."/>
            <person name="Kotiranta H."/>
            <person name="LaButti K.M."/>
            <person name="Lechner B.E."/>
            <person name="Liimatainen K."/>
            <person name="Lipzen A."/>
            <person name="Lukacs Z."/>
            <person name="Mihaltcheva S."/>
            <person name="Morgado L.N."/>
            <person name="Niskanen T."/>
            <person name="Noordeloos M.E."/>
            <person name="Ohm R.A."/>
            <person name="Ortiz-Santana B."/>
            <person name="Ovrebo C."/>
            <person name="Racz N."/>
            <person name="Riley R."/>
            <person name="Savchenko A."/>
            <person name="Shiryaev A."/>
            <person name="Soop K."/>
            <person name="Spirin V."/>
            <person name="Szebenyi C."/>
            <person name="Tomsovsky M."/>
            <person name="Tulloss R.E."/>
            <person name="Uehling J."/>
            <person name="Grigoriev I.V."/>
            <person name="Vagvolgyi C."/>
            <person name="Papp T."/>
            <person name="Martin F.M."/>
            <person name="Miettinen O."/>
            <person name="Hibbett D.S."/>
            <person name="Nagy L.G."/>
        </authorList>
    </citation>
    <scope>NUCLEOTIDE SEQUENCE [LARGE SCALE GENOMIC DNA]</scope>
    <source>
        <strain evidence="2 3">CBS 962.96</strain>
    </source>
</reference>
<evidence type="ECO:0008006" key="4">
    <source>
        <dbReference type="Google" id="ProtNLM"/>
    </source>
</evidence>
<dbReference type="OrthoDB" id="3051478at2759"/>
<keyword evidence="3" id="KW-1185">Reference proteome</keyword>
<accession>A0A4S8L888</accession>